<evidence type="ECO:0000256" key="1">
    <source>
        <dbReference type="SAM" id="SignalP"/>
    </source>
</evidence>
<evidence type="ECO:0000313" key="2">
    <source>
        <dbReference type="EMBL" id="NGO76675.1"/>
    </source>
</evidence>
<feature type="signal peptide" evidence="1">
    <location>
        <begin position="1"/>
        <end position="20"/>
    </location>
</feature>
<dbReference type="SUPFAM" id="SSF89392">
    <property type="entry name" value="Prokaryotic lipoproteins and lipoprotein localization factors"/>
    <property type="match status" value="1"/>
</dbReference>
<dbReference type="PROSITE" id="PS51257">
    <property type="entry name" value="PROKAR_LIPOPROTEIN"/>
    <property type="match status" value="1"/>
</dbReference>
<keyword evidence="3" id="KW-1185">Reference proteome</keyword>
<dbReference type="Proteomes" id="UP000481109">
    <property type="component" value="Unassembled WGS sequence"/>
</dbReference>
<gene>
    <name evidence="2" type="ORF">G6045_13505</name>
</gene>
<proteinExistence type="predicted"/>
<feature type="chain" id="PRO_5039128042" description="LppX_LprAFG lipoprotein" evidence="1">
    <location>
        <begin position="21"/>
        <end position="264"/>
    </location>
</feature>
<name>A0A6G4XGK7_9ACTN</name>
<evidence type="ECO:0008006" key="4">
    <source>
        <dbReference type="Google" id="ProtNLM"/>
    </source>
</evidence>
<comment type="caution">
    <text evidence="2">The sequence shown here is derived from an EMBL/GenBank/DDBJ whole genome shotgun (WGS) entry which is preliminary data.</text>
</comment>
<dbReference type="InterPro" id="IPR029046">
    <property type="entry name" value="LolA/LolB/LppX"/>
</dbReference>
<evidence type="ECO:0000313" key="3">
    <source>
        <dbReference type="Proteomes" id="UP000481109"/>
    </source>
</evidence>
<accession>A0A6G4XGK7</accession>
<sequence>MKRTLAATAALVVLAAGATACGAGSTVDTGAALLSALTKASDQTQKAGSAEVAMSTDLGQGDPIAMEGTFAWGKGGGMAYDVRMDAAAAGMSALVEGDKVRALLVDGAYYYNVQPQAAGPLANKHWAKVEVSAVLGEEAAEQVAVSGDPTSGLRGIKDAKDVEKVGEETVLGKKTTHYRTTFPADSLGGAGEGLANAIGKDFDKVTMEIWLDGQNMPVRIKQDMGAMKMSMDFKKFGAAKKITAPPAKDTADLSKIIEEQMQGS</sequence>
<dbReference type="AlphaFoldDB" id="A0A6G4XGK7"/>
<reference evidence="2 3" key="1">
    <citation type="submission" date="2020-02" db="EMBL/GenBank/DDBJ databases">
        <title>Whole-genome analyses of novel actinobacteria.</title>
        <authorList>
            <person name="Sahin N."/>
            <person name="Tokatli A."/>
        </authorList>
    </citation>
    <scope>NUCLEOTIDE SEQUENCE [LARGE SCALE GENOMIC DNA]</scope>
    <source>
        <strain evidence="2 3">YC504</strain>
    </source>
</reference>
<dbReference type="RefSeq" id="WP_165332169.1">
    <property type="nucleotide sequence ID" value="NZ_JAAKZW010000042.1"/>
</dbReference>
<protein>
    <recommendedName>
        <fullName evidence="4">LppX_LprAFG lipoprotein</fullName>
    </recommendedName>
</protein>
<organism evidence="2 3">
    <name type="scientific">Streptomyces mesophilus</name>
    <dbReference type="NCBI Taxonomy" id="1775132"/>
    <lineage>
        <taxon>Bacteria</taxon>
        <taxon>Bacillati</taxon>
        <taxon>Actinomycetota</taxon>
        <taxon>Actinomycetes</taxon>
        <taxon>Kitasatosporales</taxon>
        <taxon>Streptomycetaceae</taxon>
        <taxon>Streptomyces</taxon>
    </lineage>
</organism>
<dbReference type="EMBL" id="JAAKZW010000042">
    <property type="protein sequence ID" value="NGO76675.1"/>
    <property type="molecule type" value="Genomic_DNA"/>
</dbReference>
<keyword evidence="1" id="KW-0732">Signal</keyword>
<dbReference type="Gene3D" id="2.50.20.20">
    <property type="match status" value="1"/>
</dbReference>